<name>A0A7S3CHV4_9SPIT</name>
<feature type="compositionally biased region" description="Basic residues" evidence="1">
    <location>
        <begin position="274"/>
        <end position="284"/>
    </location>
</feature>
<protein>
    <submittedName>
        <fullName evidence="2">Uncharacterized protein</fullName>
    </submittedName>
</protein>
<feature type="region of interest" description="Disordered" evidence="1">
    <location>
        <begin position="271"/>
        <end position="294"/>
    </location>
</feature>
<dbReference type="EMBL" id="HBIA01001187">
    <property type="protein sequence ID" value="CAE0228814.1"/>
    <property type="molecule type" value="Transcribed_RNA"/>
</dbReference>
<organism evidence="2">
    <name type="scientific">Strombidium rassoulzadegani</name>
    <dbReference type="NCBI Taxonomy" id="1082188"/>
    <lineage>
        <taxon>Eukaryota</taxon>
        <taxon>Sar</taxon>
        <taxon>Alveolata</taxon>
        <taxon>Ciliophora</taxon>
        <taxon>Intramacronucleata</taxon>
        <taxon>Spirotrichea</taxon>
        <taxon>Oligotrichia</taxon>
        <taxon>Strombidiidae</taxon>
        <taxon>Strombidium</taxon>
    </lineage>
</organism>
<accession>A0A7S3CHV4</accession>
<sequence length="294" mass="33594">MATKLSAVVGVLKVLSDQGVTQANVEGCLKALRGLVNCWVILADVFSFADCKLSGLLDKTSGQVFKIIGNGAFSPEVTSESDRGEVLTLLMKVFNFNVTLLRRQKQAMSVSLHLFIFLIDQNLRFMAKEEPSRLKELAWLPSFIEGVSDFEQTFKNVLPHDQVGLLRVRDSLSFLQKVCEKEGLKKGRKLLGKRSHEGSQLPLQYLSLRQENPKPLPSYPPLIELEFLVRLPRKDKYDEKELKKKTRKYEKDAMRELKKDTQVIMDQKMDLQRQRRQLASRGTKRVGQSLKDEI</sequence>
<proteinExistence type="predicted"/>
<dbReference type="AlphaFoldDB" id="A0A7S3CHV4"/>
<gene>
    <name evidence="2" type="ORF">SRAS04492_LOCUS598</name>
</gene>
<evidence type="ECO:0000313" key="2">
    <source>
        <dbReference type="EMBL" id="CAE0228814.1"/>
    </source>
</evidence>
<reference evidence="2" key="1">
    <citation type="submission" date="2021-01" db="EMBL/GenBank/DDBJ databases">
        <authorList>
            <person name="Corre E."/>
            <person name="Pelletier E."/>
            <person name="Niang G."/>
            <person name="Scheremetjew M."/>
            <person name="Finn R."/>
            <person name="Kale V."/>
            <person name="Holt S."/>
            <person name="Cochrane G."/>
            <person name="Meng A."/>
            <person name="Brown T."/>
            <person name="Cohen L."/>
        </authorList>
    </citation>
    <scope>NUCLEOTIDE SEQUENCE</scope>
    <source>
        <strain evidence="2">Ras09</strain>
    </source>
</reference>
<evidence type="ECO:0000256" key="1">
    <source>
        <dbReference type="SAM" id="MobiDB-lite"/>
    </source>
</evidence>